<keyword evidence="5" id="KW-1185">Reference proteome</keyword>
<evidence type="ECO:0000256" key="2">
    <source>
        <dbReference type="ARBA" id="ARBA00022801"/>
    </source>
</evidence>
<dbReference type="AlphaFoldDB" id="A0A1I3XAB1"/>
<evidence type="ECO:0000256" key="1">
    <source>
        <dbReference type="ARBA" id="ARBA00022500"/>
    </source>
</evidence>
<reference evidence="4 5" key="1">
    <citation type="submission" date="2016-10" db="EMBL/GenBank/DDBJ databases">
        <authorList>
            <person name="de Groot N.N."/>
        </authorList>
    </citation>
    <scope>NUCLEOTIDE SEQUENCE [LARGE SCALE GENOMIC DNA]</scope>
    <source>
        <strain evidence="4 5">DSM 19981</strain>
    </source>
</reference>
<dbReference type="GO" id="GO:0050568">
    <property type="term" value="F:protein-glutamine glutaminase activity"/>
    <property type="evidence" value="ECO:0007669"/>
    <property type="project" value="UniProtKB-UniRule"/>
</dbReference>
<dbReference type="SUPFAM" id="SSF64438">
    <property type="entry name" value="CNF1/YfiH-like putative cysteine hydrolases"/>
    <property type="match status" value="1"/>
</dbReference>
<dbReference type="PANTHER" id="PTHR35147:SF2">
    <property type="entry name" value="CHEMORECEPTOR GLUTAMINE DEAMIDASE CHED-RELATED"/>
    <property type="match status" value="1"/>
</dbReference>
<dbReference type="CDD" id="cd16352">
    <property type="entry name" value="CheD"/>
    <property type="match status" value="1"/>
</dbReference>
<dbReference type="EMBL" id="FOSQ01000001">
    <property type="protein sequence ID" value="SFK16515.1"/>
    <property type="molecule type" value="Genomic_DNA"/>
</dbReference>
<comment type="catalytic activity">
    <reaction evidence="3">
        <text>L-glutaminyl-[protein] + H2O = L-glutamyl-[protein] + NH4(+)</text>
        <dbReference type="Rhea" id="RHEA:16441"/>
        <dbReference type="Rhea" id="RHEA-COMP:10207"/>
        <dbReference type="Rhea" id="RHEA-COMP:10208"/>
        <dbReference type="ChEBI" id="CHEBI:15377"/>
        <dbReference type="ChEBI" id="CHEBI:28938"/>
        <dbReference type="ChEBI" id="CHEBI:29973"/>
        <dbReference type="ChEBI" id="CHEBI:30011"/>
        <dbReference type="EC" id="3.5.1.44"/>
    </reaction>
</comment>
<protein>
    <recommendedName>
        <fullName evidence="3">Probable chemoreceptor glutamine deamidase CheD</fullName>
        <ecNumber evidence="3">3.5.1.44</ecNumber>
    </recommendedName>
</protein>
<dbReference type="InterPro" id="IPR011324">
    <property type="entry name" value="Cytotoxic_necrot_fac-like_cat"/>
</dbReference>
<comment type="function">
    <text evidence="3">Probably deamidates glutamine residues to glutamate on methyl-accepting chemotaxis receptors (MCPs), playing an important role in chemotaxis.</text>
</comment>
<dbReference type="RefSeq" id="WP_092953960.1">
    <property type="nucleotide sequence ID" value="NZ_FOSQ01000001.1"/>
</dbReference>
<dbReference type="InterPro" id="IPR005659">
    <property type="entry name" value="Chemorcpt_Glu_NH3ase_CheD"/>
</dbReference>
<dbReference type="GO" id="GO:0006935">
    <property type="term" value="P:chemotaxis"/>
    <property type="evidence" value="ECO:0007669"/>
    <property type="project" value="UniProtKB-UniRule"/>
</dbReference>
<dbReference type="Gene3D" id="3.30.1330.200">
    <property type="match status" value="1"/>
</dbReference>
<dbReference type="OrthoDB" id="9807202at2"/>
<dbReference type="HAMAP" id="MF_01440">
    <property type="entry name" value="CheD"/>
    <property type="match status" value="1"/>
</dbReference>
<comment type="similarity">
    <text evidence="3">Belongs to the CheD family.</text>
</comment>
<accession>A0A1I3XAB1</accession>
<evidence type="ECO:0000313" key="5">
    <source>
        <dbReference type="Proteomes" id="UP000199473"/>
    </source>
</evidence>
<keyword evidence="1 3" id="KW-0145">Chemotaxis</keyword>
<evidence type="ECO:0000313" key="4">
    <source>
        <dbReference type="EMBL" id="SFK16515.1"/>
    </source>
</evidence>
<sequence>MSPALAVSAPATAGAALQSRLLLSGDPLAGRRAVKVGPGEYHVSAEEEAVIVTVLGSCISACIRDPVARVGGLNHFMLPTSVDGGWGKAAASLRYGNFAMERLVNDLLARGAHRGRMEVKLFGGARLGASTDSVGSRNIEFIDAYLKAERMQAVARHLGGARARSVVYQPVLGRAFMRLLPEAQEIVCAEEGKLRRHLANRPVGGSIEMFE</sequence>
<dbReference type="STRING" id="1123062.SAMN02745775_101125"/>
<dbReference type="Proteomes" id="UP000199473">
    <property type="component" value="Unassembled WGS sequence"/>
</dbReference>
<proteinExistence type="inferred from homology"/>
<dbReference type="EC" id="3.5.1.44" evidence="3"/>
<organism evidence="4 5">
    <name type="scientific">Falsiroseomonas stagni DSM 19981</name>
    <dbReference type="NCBI Taxonomy" id="1123062"/>
    <lineage>
        <taxon>Bacteria</taxon>
        <taxon>Pseudomonadati</taxon>
        <taxon>Pseudomonadota</taxon>
        <taxon>Alphaproteobacteria</taxon>
        <taxon>Acetobacterales</taxon>
        <taxon>Roseomonadaceae</taxon>
        <taxon>Falsiroseomonas</taxon>
    </lineage>
</organism>
<gene>
    <name evidence="3" type="primary">cheD</name>
    <name evidence="4" type="ORF">SAMN02745775_101125</name>
</gene>
<dbReference type="InterPro" id="IPR038592">
    <property type="entry name" value="CheD-like_sf"/>
</dbReference>
<dbReference type="Pfam" id="PF03975">
    <property type="entry name" value="CheD"/>
    <property type="match status" value="1"/>
</dbReference>
<keyword evidence="2 3" id="KW-0378">Hydrolase</keyword>
<evidence type="ECO:0000256" key="3">
    <source>
        <dbReference type="HAMAP-Rule" id="MF_01440"/>
    </source>
</evidence>
<name>A0A1I3XAB1_9PROT</name>
<dbReference type="PANTHER" id="PTHR35147">
    <property type="entry name" value="CHEMORECEPTOR GLUTAMINE DEAMIDASE CHED-RELATED"/>
    <property type="match status" value="1"/>
</dbReference>